<dbReference type="Proteomes" id="UP000761574">
    <property type="component" value="Unassembled WGS sequence"/>
</dbReference>
<name>A0ABQ4NSI1_9GAMM</name>
<comment type="caution">
    <text evidence="1">The sequence shown here is derived from an EMBL/GenBank/DDBJ whole genome shotgun (WGS) entry which is preliminary data.</text>
</comment>
<accession>A0ABQ4NSI1</accession>
<gene>
    <name evidence="1" type="ORF">TUM4630_32610</name>
</gene>
<keyword evidence="2" id="KW-1185">Reference proteome</keyword>
<evidence type="ECO:0000313" key="2">
    <source>
        <dbReference type="Proteomes" id="UP000761574"/>
    </source>
</evidence>
<proteinExistence type="predicted"/>
<dbReference type="EMBL" id="BPFB01000056">
    <property type="protein sequence ID" value="GIU02108.1"/>
    <property type="molecule type" value="Genomic_DNA"/>
</dbReference>
<organism evidence="1 2">
    <name type="scientific">Shewanella algidipiscicola</name>
    <dbReference type="NCBI Taxonomy" id="614070"/>
    <lineage>
        <taxon>Bacteria</taxon>
        <taxon>Pseudomonadati</taxon>
        <taxon>Pseudomonadota</taxon>
        <taxon>Gammaproteobacteria</taxon>
        <taxon>Alteromonadales</taxon>
        <taxon>Shewanellaceae</taxon>
        <taxon>Shewanella</taxon>
    </lineage>
</organism>
<protein>
    <recommendedName>
        <fullName evidence="3">ATP-binding protein</fullName>
    </recommendedName>
</protein>
<evidence type="ECO:0008006" key="3">
    <source>
        <dbReference type="Google" id="ProtNLM"/>
    </source>
</evidence>
<evidence type="ECO:0000313" key="1">
    <source>
        <dbReference type="EMBL" id="GIU02108.1"/>
    </source>
</evidence>
<reference evidence="1 2" key="1">
    <citation type="submission" date="2021-05" db="EMBL/GenBank/DDBJ databases">
        <title>Molecular characterization for Shewanella algae harboring chromosomal blaOXA-55-like strains isolated from clinical and environment sample.</title>
        <authorList>
            <person name="Ohama Y."/>
            <person name="Aoki K."/>
            <person name="Harada S."/>
            <person name="Moriya K."/>
            <person name="Ishii Y."/>
            <person name="Tateda K."/>
        </authorList>
    </citation>
    <scope>NUCLEOTIDE SEQUENCE [LARGE SCALE GENOMIC DNA]</scope>
    <source>
        <strain evidence="1 2">LMG 23746</strain>
    </source>
</reference>
<sequence length="47" mass="5059">MAPSDEWYSAADLSIINSVVKEASAGRSVVAVYRGKSGVVKSFILWL</sequence>